<dbReference type="Gene3D" id="1.10.287.110">
    <property type="entry name" value="DnaJ domain"/>
    <property type="match status" value="1"/>
</dbReference>
<dbReference type="RefSeq" id="WP_136942489.1">
    <property type="nucleotide sequence ID" value="NZ_SWKR01000002.1"/>
</dbReference>
<accession>A0A4U1L381</accession>
<dbReference type="CDD" id="cd06257">
    <property type="entry name" value="DnaJ"/>
    <property type="match status" value="1"/>
</dbReference>
<dbReference type="OrthoDB" id="8440198at2"/>
<dbReference type="InterPro" id="IPR036869">
    <property type="entry name" value="J_dom_sf"/>
</dbReference>
<gene>
    <name evidence="1" type="ORF">FBR43_07055</name>
</gene>
<dbReference type="AlphaFoldDB" id="A0A4U1L381"/>
<comment type="caution">
    <text evidence="1">The sequence shown here is derived from an EMBL/GenBank/DDBJ whole genome shotgun (WGS) entry which is preliminary data.</text>
</comment>
<dbReference type="InterPro" id="IPR001623">
    <property type="entry name" value="DnaJ_domain"/>
</dbReference>
<dbReference type="EMBL" id="SWKR01000002">
    <property type="protein sequence ID" value="TKD50546.1"/>
    <property type="molecule type" value="Genomic_DNA"/>
</dbReference>
<organism evidence="1 2">
    <name type="scientific">Sphingomonas baiyangensis</name>
    <dbReference type="NCBI Taxonomy" id="2572576"/>
    <lineage>
        <taxon>Bacteria</taxon>
        <taxon>Pseudomonadati</taxon>
        <taxon>Pseudomonadota</taxon>
        <taxon>Alphaproteobacteria</taxon>
        <taxon>Sphingomonadales</taxon>
        <taxon>Sphingomonadaceae</taxon>
        <taxon>Sphingomonas</taxon>
    </lineage>
</organism>
<reference evidence="1 2" key="1">
    <citation type="submission" date="2019-04" db="EMBL/GenBank/DDBJ databases">
        <authorList>
            <person name="Yang Y."/>
            <person name="Wei D."/>
        </authorList>
    </citation>
    <scope>NUCLEOTIDE SEQUENCE [LARGE SCALE GENOMIC DNA]</scope>
    <source>
        <strain evidence="1 2">L-1-4w-11</strain>
    </source>
</reference>
<protein>
    <submittedName>
        <fullName evidence="1">J domain-containing protein</fullName>
    </submittedName>
</protein>
<dbReference type="Proteomes" id="UP000309138">
    <property type="component" value="Unassembled WGS sequence"/>
</dbReference>
<name>A0A4U1L381_9SPHN</name>
<dbReference type="SUPFAM" id="SSF46565">
    <property type="entry name" value="Chaperone J-domain"/>
    <property type="match status" value="1"/>
</dbReference>
<sequence>MSDIPEYPLQWPEAVPRTTQRVTSQFKTTLHAALANVDKALRAFAKDSGKQVTGIVLSSNVGGLSLKAPADPGVAAWFTWDGEQRCIAVDRYPKPQDNLQAIFHIIEARRTEMRHGGLHVVRQTFKGFTALPAPDDWFKVLGFKPGATVGLNEVEAAFRSLAKNTHPDAGGSAAAMARLNWARDEARRQLGAPQ</sequence>
<proteinExistence type="predicted"/>
<evidence type="ECO:0000313" key="1">
    <source>
        <dbReference type="EMBL" id="TKD50546.1"/>
    </source>
</evidence>
<keyword evidence="2" id="KW-1185">Reference proteome</keyword>
<evidence type="ECO:0000313" key="2">
    <source>
        <dbReference type="Proteomes" id="UP000309138"/>
    </source>
</evidence>